<keyword evidence="1" id="KW-0472">Membrane</keyword>
<keyword evidence="1" id="KW-0812">Transmembrane</keyword>
<reference evidence="2 3" key="1">
    <citation type="submission" date="2011-07" db="EMBL/GenBank/DDBJ databases">
        <authorList>
            <person name="Harkins D.M."/>
            <person name="Madupu R."/>
            <person name="Durkin A.S."/>
            <person name="Torralba M."/>
            <person name="Methe B."/>
            <person name="Sutton G.G."/>
            <person name="Nelson K.E."/>
        </authorList>
    </citation>
    <scope>NUCLEOTIDE SEQUENCE [LARGE SCALE GENOMIC DNA]</scope>
    <source>
        <strain evidence="2 3">X</strain>
    </source>
</reference>
<feature type="transmembrane region" description="Helical" evidence="1">
    <location>
        <begin position="64"/>
        <end position="81"/>
    </location>
</feature>
<proteinExistence type="predicted"/>
<gene>
    <name evidence="2" type="ORF">HMPREF1124_1852</name>
</gene>
<comment type="caution">
    <text evidence="2">The sequence shown here is derived from an EMBL/GenBank/DDBJ whole genome shotgun (WGS) entry which is preliminary data.</text>
</comment>
<dbReference type="AlphaFoldDB" id="F9PFK4"/>
<feature type="transmembrane region" description="Helical" evidence="1">
    <location>
        <begin position="112"/>
        <end position="132"/>
    </location>
</feature>
<keyword evidence="1" id="KW-1133">Transmembrane helix</keyword>
<evidence type="ECO:0000313" key="2">
    <source>
        <dbReference type="EMBL" id="EGV11848.1"/>
    </source>
</evidence>
<organism evidence="2 3">
    <name type="scientific">Streptococcus infantis X</name>
    <dbReference type="NCBI Taxonomy" id="997830"/>
    <lineage>
        <taxon>Bacteria</taxon>
        <taxon>Bacillati</taxon>
        <taxon>Bacillota</taxon>
        <taxon>Bacilli</taxon>
        <taxon>Lactobacillales</taxon>
        <taxon>Streptococcaceae</taxon>
        <taxon>Streptococcus</taxon>
    </lineage>
</organism>
<feature type="transmembrane region" description="Helical" evidence="1">
    <location>
        <begin position="40"/>
        <end position="58"/>
    </location>
</feature>
<evidence type="ECO:0008006" key="4">
    <source>
        <dbReference type="Google" id="ProtNLM"/>
    </source>
</evidence>
<evidence type="ECO:0000256" key="1">
    <source>
        <dbReference type="SAM" id="Phobius"/>
    </source>
</evidence>
<dbReference type="InterPro" id="IPR021697">
    <property type="entry name" value="DUF3278"/>
</dbReference>
<accession>F9PFK4</accession>
<protein>
    <recommendedName>
        <fullName evidence="4">DUF3278 domain-containing protein</fullName>
    </recommendedName>
</protein>
<dbReference type="EMBL" id="AFUQ01000012">
    <property type="protein sequence ID" value="EGV11848.1"/>
    <property type="molecule type" value="Genomic_DNA"/>
</dbReference>
<sequence>MKKEDLTTRLLRNFFHIQGPFDECRQEVIYKACARSMVQIFYSSFFLFLFYILFGRFIEIVRSAMPYLYFGLILFMSIKAQRAIKELHLEKDDKSEIIYKTYSKHQIKVRSWLVFISIEISLFALLLFHKLFVQQMPLSTFLEKIIQTEIMIPLLVFGLSIGAVFGTMTYCFYPNMKISRREQNKLIVYVIDRISLA</sequence>
<name>F9PFK4_9STRE</name>
<dbReference type="Pfam" id="PF11683">
    <property type="entry name" value="DUF3278"/>
    <property type="match status" value="1"/>
</dbReference>
<dbReference type="PATRIC" id="fig|997830.4.peg.1505"/>
<dbReference type="Proteomes" id="UP000003399">
    <property type="component" value="Unassembled WGS sequence"/>
</dbReference>
<feature type="transmembrane region" description="Helical" evidence="1">
    <location>
        <begin position="152"/>
        <end position="173"/>
    </location>
</feature>
<evidence type="ECO:0000313" key="3">
    <source>
        <dbReference type="Proteomes" id="UP000003399"/>
    </source>
</evidence>